<feature type="compositionally biased region" description="Low complexity" evidence="1">
    <location>
        <begin position="41"/>
        <end position="56"/>
    </location>
</feature>
<sequence length="97" mass="10308">MQAQPGPSQRGYLQRRSPGADPGPPPSVRPSSPGMAGVQPRSSTSSNRSGQGSLSRRPNREVSLALHPAQRFVAILGRDATQRVVLSRVLTDALLII</sequence>
<proteinExistence type="predicted"/>
<comment type="caution">
    <text evidence="2">The sequence shown here is derived from an EMBL/GenBank/DDBJ whole genome shotgun (WGS) entry which is preliminary data.</text>
</comment>
<evidence type="ECO:0000256" key="1">
    <source>
        <dbReference type="SAM" id="MobiDB-lite"/>
    </source>
</evidence>
<gene>
    <name evidence="2" type="ORF">MGU_02503</name>
</gene>
<reference evidence="2 3" key="1">
    <citation type="journal article" date="2014" name="Proc. Natl. Acad. Sci. U.S.A.">
        <title>Trajectory and genomic determinants of fungal-pathogen speciation and host adaptation.</title>
        <authorList>
            <person name="Hu X."/>
            <person name="Xiao G."/>
            <person name="Zheng P."/>
            <person name="Shang Y."/>
            <person name="Su Y."/>
            <person name="Zhang X."/>
            <person name="Liu X."/>
            <person name="Zhan S."/>
            <person name="St Leger R.J."/>
            <person name="Wang C."/>
        </authorList>
    </citation>
    <scope>NUCLEOTIDE SEQUENCE [LARGE SCALE GENOMIC DNA]</scope>
    <source>
        <strain evidence="2 3">ARSEF 977</strain>
    </source>
</reference>
<feature type="region of interest" description="Disordered" evidence="1">
    <location>
        <begin position="1"/>
        <end position="63"/>
    </location>
</feature>
<dbReference type="EMBL" id="AZNH01000005">
    <property type="protein sequence ID" value="KID90626.1"/>
    <property type="molecule type" value="Genomic_DNA"/>
</dbReference>
<name>A0A0B4HL02_METGA</name>
<dbReference type="HOGENOM" id="CLU_2347154_0_0_1"/>
<keyword evidence="3" id="KW-1185">Reference proteome</keyword>
<evidence type="ECO:0000313" key="3">
    <source>
        <dbReference type="Proteomes" id="UP000031192"/>
    </source>
</evidence>
<dbReference type="Proteomes" id="UP000031192">
    <property type="component" value="Unassembled WGS sequence"/>
</dbReference>
<accession>A0A0B4HL02</accession>
<organism evidence="2 3">
    <name type="scientific">Metarhizium guizhouense (strain ARSEF 977)</name>
    <dbReference type="NCBI Taxonomy" id="1276136"/>
    <lineage>
        <taxon>Eukaryota</taxon>
        <taxon>Fungi</taxon>
        <taxon>Dikarya</taxon>
        <taxon>Ascomycota</taxon>
        <taxon>Pezizomycotina</taxon>
        <taxon>Sordariomycetes</taxon>
        <taxon>Hypocreomycetidae</taxon>
        <taxon>Hypocreales</taxon>
        <taxon>Clavicipitaceae</taxon>
        <taxon>Metarhizium</taxon>
    </lineage>
</organism>
<evidence type="ECO:0000313" key="2">
    <source>
        <dbReference type="EMBL" id="KID90626.1"/>
    </source>
</evidence>
<protein>
    <submittedName>
        <fullName evidence="2">Uncharacterized protein</fullName>
    </submittedName>
</protein>
<dbReference type="AlphaFoldDB" id="A0A0B4HL02"/>